<feature type="region of interest" description="Disordered" evidence="1">
    <location>
        <begin position="1"/>
        <end position="32"/>
    </location>
</feature>
<evidence type="ECO:0000259" key="2">
    <source>
        <dbReference type="Pfam" id="PF00696"/>
    </source>
</evidence>
<dbReference type="Pfam" id="PF00696">
    <property type="entry name" value="AA_kinase"/>
    <property type="match status" value="1"/>
</dbReference>
<dbReference type="SUPFAM" id="SSF53633">
    <property type="entry name" value="Carbamate kinase-like"/>
    <property type="match status" value="1"/>
</dbReference>
<feature type="compositionally biased region" description="Basic residues" evidence="1">
    <location>
        <begin position="1"/>
        <end position="12"/>
    </location>
</feature>
<accession>A0ABN6JT74</accession>
<feature type="domain" description="Aspartate/glutamate/uridylate kinase" evidence="2">
    <location>
        <begin position="45"/>
        <end position="185"/>
    </location>
</feature>
<protein>
    <recommendedName>
        <fullName evidence="2">Aspartate/glutamate/uridylate kinase domain-containing protein</fullName>
    </recommendedName>
</protein>
<name>A0ABN6JT74_9BURK</name>
<evidence type="ECO:0000256" key="1">
    <source>
        <dbReference type="SAM" id="MobiDB-lite"/>
    </source>
</evidence>
<sequence>MRERHGQRRLAVARRAQGGRGPGGPSGRPVGHAVVRSNESEVTDMWVVKIGGSLSHDPSLRDWLTQLWEVGGGRVVIVPGGGDFADSVRVYQQEWQFDDLAAHNMCLLAMTQYALMMQAVLPDLVLATNEELIRRALRKGKVAVWMPVSLMRVTPNSMTNWDTTSDSLAAWLSTSLNAERLMVVKSCPVGANVPLGTLASNGVIDASFVHYVKEANYEVELFSKTDVALVRERLLNASAV</sequence>
<dbReference type="Gene3D" id="3.40.1160.10">
    <property type="entry name" value="Acetylglutamate kinase-like"/>
    <property type="match status" value="1"/>
</dbReference>
<evidence type="ECO:0000313" key="4">
    <source>
        <dbReference type="Proteomes" id="UP001319874"/>
    </source>
</evidence>
<proteinExistence type="predicted"/>
<dbReference type="EMBL" id="AP024957">
    <property type="protein sequence ID" value="BCZ84178.1"/>
    <property type="molecule type" value="Genomic_DNA"/>
</dbReference>
<dbReference type="InterPro" id="IPR001048">
    <property type="entry name" value="Asp/Glu/Uridylate_kinase"/>
</dbReference>
<dbReference type="Proteomes" id="UP001319874">
    <property type="component" value="Chromosome 3"/>
</dbReference>
<evidence type="ECO:0000313" key="3">
    <source>
        <dbReference type="EMBL" id="BCZ84178.1"/>
    </source>
</evidence>
<organism evidence="3 4">
    <name type="scientific">Paraburkholderia terrae</name>
    <dbReference type="NCBI Taxonomy" id="311230"/>
    <lineage>
        <taxon>Bacteria</taxon>
        <taxon>Pseudomonadati</taxon>
        <taxon>Pseudomonadota</taxon>
        <taxon>Betaproteobacteria</taxon>
        <taxon>Burkholderiales</taxon>
        <taxon>Burkholderiaceae</taxon>
        <taxon>Paraburkholderia</taxon>
    </lineage>
</organism>
<dbReference type="InterPro" id="IPR036393">
    <property type="entry name" value="AceGlu_kinase-like_sf"/>
</dbReference>
<reference evidence="3 4" key="1">
    <citation type="journal article" date="2022" name="Front. Microbiol.">
        <title>Identification and characterization of a novel class of self-sufficient cytochrome P450 hydroxylase involved in cyclohexanecarboxylate degradation in Paraburkholderia terrae strain KU-64.</title>
        <authorList>
            <person name="Yamamoto T."/>
            <person name="Hasegawa Y."/>
            <person name="Iwaki H."/>
        </authorList>
    </citation>
    <scope>NUCLEOTIDE SEQUENCE [LARGE SCALE GENOMIC DNA]</scope>
    <source>
        <strain evidence="3 4">KU-64</strain>
    </source>
</reference>
<keyword evidence="4" id="KW-1185">Reference proteome</keyword>
<gene>
    <name evidence="3" type="ORF">PTKU64_78530</name>
</gene>